<reference evidence="3 4" key="1">
    <citation type="journal article" date="2016" name="Nat. Commun.">
        <title>Thousands of microbial genomes shed light on interconnected biogeochemical processes in an aquifer system.</title>
        <authorList>
            <person name="Anantharaman K."/>
            <person name="Brown C.T."/>
            <person name="Hug L.A."/>
            <person name="Sharon I."/>
            <person name="Castelle C.J."/>
            <person name="Probst A.J."/>
            <person name="Thomas B.C."/>
            <person name="Singh A."/>
            <person name="Wilkins M.J."/>
            <person name="Karaoz U."/>
            <person name="Brodie E.L."/>
            <person name="Williams K.H."/>
            <person name="Hubbard S.S."/>
            <person name="Banfield J.F."/>
        </authorList>
    </citation>
    <scope>NUCLEOTIDE SEQUENCE [LARGE SCALE GENOMIC DNA]</scope>
</reference>
<dbReference type="AlphaFoldDB" id="A0A1G2P6Q5"/>
<evidence type="ECO:0000313" key="3">
    <source>
        <dbReference type="EMBL" id="OHA43312.1"/>
    </source>
</evidence>
<dbReference type="Pfam" id="PF01541">
    <property type="entry name" value="GIY-YIG"/>
    <property type="match status" value="1"/>
</dbReference>
<dbReference type="Gene3D" id="3.40.1440.10">
    <property type="entry name" value="GIY-YIG endonuclease"/>
    <property type="match status" value="1"/>
</dbReference>
<sequence>MGIFYILQSDKTGRYYVGCTRNLVQRLFDHNQGKTKSLLGHIPLKVVFFKKFGTFIEARRMELKIKSFKSRKIIENIIRDQEIKMGR</sequence>
<dbReference type="PANTHER" id="PTHR34477">
    <property type="entry name" value="UPF0213 PROTEIN YHBQ"/>
    <property type="match status" value="1"/>
</dbReference>
<accession>A0A1G2P6Q5</accession>
<dbReference type="STRING" id="1802333.A3G03_01420"/>
<name>A0A1G2P6Q5_9BACT</name>
<evidence type="ECO:0000259" key="2">
    <source>
        <dbReference type="PROSITE" id="PS50164"/>
    </source>
</evidence>
<dbReference type="Proteomes" id="UP000176355">
    <property type="component" value="Unassembled WGS sequence"/>
</dbReference>
<feature type="domain" description="GIY-YIG" evidence="2">
    <location>
        <begin position="1"/>
        <end position="77"/>
    </location>
</feature>
<protein>
    <recommendedName>
        <fullName evidence="2">GIY-YIG domain-containing protein</fullName>
    </recommendedName>
</protein>
<proteinExistence type="inferred from homology"/>
<gene>
    <name evidence="3" type="ORF">A3G03_01420</name>
</gene>
<evidence type="ECO:0000313" key="4">
    <source>
        <dbReference type="Proteomes" id="UP000176355"/>
    </source>
</evidence>
<evidence type="ECO:0000256" key="1">
    <source>
        <dbReference type="ARBA" id="ARBA00007435"/>
    </source>
</evidence>
<dbReference type="InterPro" id="IPR000305">
    <property type="entry name" value="GIY-YIG_endonuc"/>
</dbReference>
<dbReference type="InterPro" id="IPR050190">
    <property type="entry name" value="UPF0213_domain"/>
</dbReference>
<dbReference type="PANTHER" id="PTHR34477:SF1">
    <property type="entry name" value="UPF0213 PROTEIN YHBQ"/>
    <property type="match status" value="1"/>
</dbReference>
<dbReference type="InterPro" id="IPR035901">
    <property type="entry name" value="GIY-YIG_endonuc_sf"/>
</dbReference>
<dbReference type="EMBL" id="MHSL01000026">
    <property type="protein sequence ID" value="OHA43312.1"/>
    <property type="molecule type" value="Genomic_DNA"/>
</dbReference>
<comment type="caution">
    <text evidence="3">The sequence shown here is derived from an EMBL/GenBank/DDBJ whole genome shotgun (WGS) entry which is preliminary data.</text>
</comment>
<dbReference type="PROSITE" id="PS50164">
    <property type="entry name" value="GIY_YIG"/>
    <property type="match status" value="1"/>
</dbReference>
<comment type="similarity">
    <text evidence="1">Belongs to the UPF0213 family.</text>
</comment>
<organism evidence="3 4">
    <name type="scientific">Candidatus Taylorbacteria bacterium RIFCSPLOWO2_12_FULL_44_15c</name>
    <dbReference type="NCBI Taxonomy" id="1802333"/>
    <lineage>
        <taxon>Bacteria</taxon>
        <taxon>Candidatus Tayloriibacteriota</taxon>
    </lineage>
</organism>
<dbReference type="SUPFAM" id="SSF82771">
    <property type="entry name" value="GIY-YIG endonuclease"/>
    <property type="match status" value="1"/>
</dbReference>